<dbReference type="Gene3D" id="1.10.287.1490">
    <property type="match status" value="1"/>
</dbReference>
<keyword evidence="8" id="KW-1185">Reference proteome</keyword>
<dbReference type="InterPro" id="IPR000237">
    <property type="entry name" value="GRIP_dom"/>
</dbReference>
<dbReference type="GO" id="GO:0006888">
    <property type="term" value="P:endoplasmic reticulum to Golgi vesicle-mediated transport"/>
    <property type="evidence" value="ECO:0007669"/>
    <property type="project" value="TreeGrafter"/>
</dbReference>
<feature type="region of interest" description="Disordered" evidence="5">
    <location>
        <begin position="667"/>
        <end position="693"/>
    </location>
</feature>
<evidence type="ECO:0000256" key="5">
    <source>
        <dbReference type="SAM" id="MobiDB-lite"/>
    </source>
</evidence>
<feature type="region of interest" description="Disordered" evidence="5">
    <location>
        <begin position="1357"/>
        <end position="1380"/>
    </location>
</feature>
<keyword evidence="3 4" id="KW-0175">Coiled coil</keyword>
<sequence>MSASPSSWFDANKLSGSLGSLGSLASKVQHIAGSAAAGLADVGSANTGPPHNGSPMNAHGNHRHTSLPTDPMAWDISDDETGAGRPPQEEYSRVADLEHKYERLQSEMSSQLAHRDARIHELEARLQQQPRTQPPTQPGSPVPGSSDAEVIASLKKKLATAVHHLKQLSAENTNLMQRVTAAQAAAQEPAADSLDSPARVSALEQELARATSRLVELESELSQSREREAEGMQAQQTHMELEKRCNELSAKLQQAVAEKDGLHEQAAQVKRQVETLSEDNKRLVEQQRDANHGSAELEALSQKVDQLTAANRSFETEATEYKRELAALGEENKRLAESLQDAKHGLAELDSLSSTAQQLTADKESFEARVDEYKRELGALGDENRRLAESMKEAKDGLAELDALSSTAQQLTADKESFEAQADEYKRELAALGDENKRLAESLKQAKGNLAELDALSRTAQQLTTAKDEFEHQRQKDARQVDDFRAAMESAVRPTTTITDEGRSEIEGLRAELIVVRHTLDQTRLEKEHLEQALREQQAPPASVAPESVTSSSQDPSAVSSDGWDVADDDFGWGSPSVPAGAPPLPIPDPHADLVARVARKEQEIEDLKAKLDDIQAEHDALQEEGEAVKAERDAAARQMHVFAENDAGLRSEVAALKAANDDLQRRLSGSPLDQAGRSPVTLRRGSASPRDANVTGELQARIATLEKQRSDAEARAKNQADRDRGRIAELQEELQTLRASLVAHANLPDTKLLEAEIEALKHQRDQAEVGRHEEAQRHRDQLDELQSEVERLRASSAAEPSTSVGLADLQERITALERRNAEVEQRLEEEAALHDSQTQELVAGYKRQLREHEARGAALEAAAAAAAERDLRELQSAEVRVQDTLRRVAELEAEVEKYRTVAEKQGLEHIQKGTESHDQSLAEAAILALLDALVAGEGSDNASPTAGWDNMDDVQQHGAAAPPAVHDRVAALSDLLTSLRSRVAQGDAALELAHRQTADLKADLERAAGPSENTDSAEQRAELADLREKCAQAEADVKRLTGERTMLMDRLTTMKNAFAPKLQAEMVRYYDYYYSETAARLRAELAHLQQSTSHVTQSHDTLMADNHRLTSAQALQDETIARLNTDLARLRAHLVETEDAQLAHAAETEERLAEIRRQLTERDRSLAQMEEQAARDRDAARQAQDRVDALMDEADELKLEAQKLTLEKEREQHAVENLMRVLAEFQDSKQAELDQALRTAAAETDDLRAQLEDHKRRLAEAASQAGPAAPAAELAAKTQLVGKLRHDVHTLQQHLAEALRRLHDMTASGDLVDRQVAANLLVGFLELPRGDRRRYDVLNVLASYLRLEDQDRVKIGLQRGPGSGGATPGGKNSAPSTGVGESFTDMWISFLLKESSKGAADNTPPPPPPTDSRRTSVAPLSTAPPPDPRRPSAVGSAARPPPPAATLSSSGLFPSHGPPAAQPSLPAGPAGGHTVSDALPPPVPSLPGTKMEGKNA</sequence>
<name>A0AAD5XVB4_9FUNG</name>
<feature type="coiled-coil region" evidence="4">
    <location>
        <begin position="1121"/>
        <end position="1265"/>
    </location>
</feature>
<dbReference type="PANTHER" id="PTHR18921:SF2">
    <property type="entry name" value="THYROID RECEPTOR-INTERACTING PROTEIN 11"/>
    <property type="match status" value="1"/>
</dbReference>
<evidence type="ECO:0000313" key="8">
    <source>
        <dbReference type="Proteomes" id="UP001212152"/>
    </source>
</evidence>
<dbReference type="GO" id="GO:0005794">
    <property type="term" value="C:Golgi apparatus"/>
    <property type="evidence" value="ECO:0007669"/>
    <property type="project" value="UniProtKB-SubCell"/>
</dbReference>
<dbReference type="Pfam" id="PF10375">
    <property type="entry name" value="GRAB"/>
    <property type="match status" value="1"/>
</dbReference>
<feature type="coiled-coil region" evidence="4">
    <location>
        <begin position="591"/>
        <end position="639"/>
    </location>
</feature>
<dbReference type="GO" id="GO:0007030">
    <property type="term" value="P:Golgi organization"/>
    <property type="evidence" value="ECO:0007669"/>
    <property type="project" value="TreeGrafter"/>
</dbReference>
<feature type="coiled-coil region" evidence="4">
    <location>
        <begin position="151"/>
        <end position="473"/>
    </location>
</feature>
<dbReference type="GO" id="GO:0031267">
    <property type="term" value="F:small GTPase binding"/>
    <property type="evidence" value="ECO:0007669"/>
    <property type="project" value="TreeGrafter"/>
</dbReference>
<feature type="coiled-coil region" evidence="4">
    <location>
        <begin position="1017"/>
        <end position="1044"/>
    </location>
</feature>
<feature type="region of interest" description="Disordered" evidence="5">
    <location>
        <begin position="125"/>
        <end position="147"/>
    </location>
</feature>
<dbReference type="Proteomes" id="UP001212152">
    <property type="component" value="Unassembled WGS sequence"/>
</dbReference>
<dbReference type="PROSITE" id="PS50913">
    <property type="entry name" value="GRIP"/>
    <property type="match status" value="1"/>
</dbReference>
<dbReference type="InterPro" id="IPR019459">
    <property type="entry name" value="GRAB"/>
</dbReference>
<evidence type="ECO:0000256" key="4">
    <source>
        <dbReference type="SAM" id="Coils"/>
    </source>
</evidence>
<keyword evidence="2" id="KW-0333">Golgi apparatus</keyword>
<proteinExistence type="predicted"/>
<evidence type="ECO:0000256" key="2">
    <source>
        <dbReference type="ARBA" id="ARBA00023034"/>
    </source>
</evidence>
<organism evidence="7 8">
    <name type="scientific">Geranomyces variabilis</name>
    <dbReference type="NCBI Taxonomy" id="109894"/>
    <lineage>
        <taxon>Eukaryota</taxon>
        <taxon>Fungi</taxon>
        <taxon>Fungi incertae sedis</taxon>
        <taxon>Chytridiomycota</taxon>
        <taxon>Chytridiomycota incertae sedis</taxon>
        <taxon>Chytridiomycetes</taxon>
        <taxon>Spizellomycetales</taxon>
        <taxon>Powellomycetaceae</taxon>
        <taxon>Geranomyces</taxon>
    </lineage>
</organism>
<feature type="region of interest" description="Disordered" evidence="5">
    <location>
        <begin position="532"/>
        <end position="585"/>
    </location>
</feature>
<evidence type="ECO:0000256" key="3">
    <source>
        <dbReference type="ARBA" id="ARBA00023054"/>
    </source>
</evidence>
<evidence type="ECO:0000256" key="1">
    <source>
        <dbReference type="ARBA" id="ARBA00004555"/>
    </source>
</evidence>
<feature type="region of interest" description="Disordered" evidence="5">
    <location>
        <begin position="40"/>
        <end position="98"/>
    </location>
</feature>
<comment type="subcellular location">
    <subcellularLocation>
        <location evidence="1">Golgi apparatus</location>
    </subcellularLocation>
</comment>
<dbReference type="EMBL" id="JADGJQ010000004">
    <property type="protein sequence ID" value="KAJ3184148.1"/>
    <property type="molecule type" value="Genomic_DNA"/>
</dbReference>
<evidence type="ECO:0000259" key="6">
    <source>
        <dbReference type="PROSITE" id="PS50913"/>
    </source>
</evidence>
<feature type="region of interest" description="Disordered" evidence="5">
    <location>
        <begin position="765"/>
        <end position="784"/>
    </location>
</feature>
<feature type="region of interest" description="Disordered" evidence="5">
    <location>
        <begin position="1398"/>
        <end position="1497"/>
    </location>
</feature>
<dbReference type="PANTHER" id="PTHR18921">
    <property type="entry name" value="MYOSIN HEAVY CHAIN - RELATED"/>
    <property type="match status" value="1"/>
</dbReference>
<accession>A0AAD5XVB4</accession>
<comment type="caution">
    <text evidence="7">The sequence shown here is derived from an EMBL/GenBank/DDBJ whole genome shotgun (WGS) entry which is preliminary data.</text>
</comment>
<feature type="domain" description="GRIP" evidence="6">
    <location>
        <begin position="1308"/>
        <end position="1359"/>
    </location>
</feature>
<evidence type="ECO:0000313" key="7">
    <source>
        <dbReference type="EMBL" id="KAJ3184148.1"/>
    </source>
</evidence>
<feature type="region of interest" description="Disordered" evidence="5">
    <location>
        <begin position="707"/>
        <end position="726"/>
    </location>
</feature>
<reference evidence="7" key="1">
    <citation type="submission" date="2020-05" db="EMBL/GenBank/DDBJ databases">
        <title>Phylogenomic resolution of chytrid fungi.</title>
        <authorList>
            <person name="Stajich J.E."/>
            <person name="Amses K."/>
            <person name="Simmons R."/>
            <person name="Seto K."/>
            <person name="Myers J."/>
            <person name="Bonds A."/>
            <person name="Quandt C.A."/>
            <person name="Barry K."/>
            <person name="Liu P."/>
            <person name="Grigoriev I."/>
            <person name="Longcore J.E."/>
            <person name="James T.Y."/>
        </authorList>
    </citation>
    <scope>NUCLEOTIDE SEQUENCE</scope>
    <source>
        <strain evidence="7">JEL0379</strain>
    </source>
</reference>
<gene>
    <name evidence="7" type="ORF">HDU87_004994</name>
</gene>
<feature type="compositionally biased region" description="Gly residues" evidence="5">
    <location>
        <begin position="1360"/>
        <end position="1369"/>
    </location>
</feature>
<protein>
    <recommendedName>
        <fullName evidence="6">GRIP domain-containing protein</fullName>
    </recommendedName>
</protein>
<feature type="compositionally biased region" description="Basic and acidic residues" evidence="5">
    <location>
        <begin position="87"/>
        <end position="98"/>
    </location>
</feature>
<feature type="compositionally biased region" description="Low complexity" evidence="5">
    <location>
        <begin position="548"/>
        <end position="562"/>
    </location>
</feature>
<feature type="compositionally biased region" description="Pro residues" evidence="5">
    <location>
        <begin position="132"/>
        <end position="141"/>
    </location>
</feature>